<keyword evidence="2" id="KW-1133">Transmembrane helix</keyword>
<proteinExistence type="predicted"/>
<dbReference type="eggNOG" id="ENOG5032TA6">
    <property type="taxonomic scope" value="Bacteria"/>
</dbReference>
<evidence type="ECO:0000259" key="3">
    <source>
        <dbReference type="Pfam" id="PF23636"/>
    </source>
</evidence>
<feature type="transmembrane region" description="Helical" evidence="2">
    <location>
        <begin position="125"/>
        <end position="144"/>
    </location>
</feature>
<dbReference type="Pfam" id="PF23636">
    <property type="entry name" value="DUF7144"/>
    <property type="match status" value="1"/>
</dbReference>
<accession>H5XD72</accession>
<dbReference type="EMBL" id="CM001440">
    <property type="protein sequence ID" value="EHR59152.1"/>
    <property type="molecule type" value="Genomic_DNA"/>
</dbReference>
<dbReference type="RefSeq" id="WP_005452781.1">
    <property type="nucleotide sequence ID" value="NZ_CM001440.1"/>
</dbReference>
<feature type="compositionally biased region" description="Basic and acidic residues" evidence="1">
    <location>
        <begin position="26"/>
        <end position="37"/>
    </location>
</feature>
<feature type="domain" description="DUF7144" evidence="3">
    <location>
        <begin position="57"/>
        <end position="170"/>
    </location>
</feature>
<evidence type="ECO:0000313" key="5">
    <source>
        <dbReference type="Proteomes" id="UP000002791"/>
    </source>
</evidence>
<evidence type="ECO:0000313" key="4">
    <source>
        <dbReference type="EMBL" id="EHR59152.1"/>
    </source>
</evidence>
<dbReference type="AlphaFoldDB" id="H5XD72"/>
<protein>
    <recommendedName>
        <fullName evidence="3">DUF7144 domain-containing protein</fullName>
    </recommendedName>
</protein>
<organism evidence="4 5">
    <name type="scientific">Saccharomonospora cyanea NA-134</name>
    <dbReference type="NCBI Taxonomy" id="882082"/>
    <lineage>
        <taxon>Bacteria</taxon>
        <taxon>Bacillati</taxon>
        <taxon>Actinomycetota</taxon>
        <taxon>Actinomycetes</taxon>
        <taxon>Pseudonocardiales</taxon>
        <taxon>Pseudonocardiaceae</taxon>
        <taxon>Saccharomonospora</taxon>
    </lineage>
</organism>
<feature type="transmembrane region" description="Helical" evidence="2">
    <location>
        <begin position="57"/>
        <end position="80"/>
    </location>
</feature>
<feature type="compositionally biased region" description="Polar residues" evidence="1">
    <location>
        <begin position="1"/>
        <end position="21"/>
    </location>
</feature>
<keyword evidence="2" id="KW-0472">Membrane</keyword>
<reference evidence="4 5" key="1">
    <citation type="submission" date="2011-11" db="EMBL/GenBank/DDBJ databases">
        <title>The Noncontiguous Finished sequence of Saccharomonospora cyanea NA-134.</title>
        <authorList>
            <consortium name="US DOE Joint Genome Institute"/>
            <person name="Lucas S."/>
            <person name="Han J."/>
            <person name="Lapidus A."/>
            <person name="Cheng J.-F."/>
            <person name="Goodwin L."/>
            <person name="Pitluck S."/>
            <person name="Peters L."/>
            <person name="Ovchinnikova G."/>
            <person name="Lu M."/>
            <person name="Detter J.C."/>
            <person name="Han C."/>
            <person name="Tapia R."/>
            <person name="Land M."/>
            <person name="Hauser L."/>
            <person name="Kyrpides N."/>
            <person name="Ivanova N."/>
            <person name="Pagani I."/>
            <person name="Brambilla E.-M."/>
            <person name="Klenk H.-P."/>
            <person name="Woyke T."/>
        </authorList>
    </citation>
    <scope>NUCLEOTIDE SEQUENCE [LARGE SCALE GENOMIC DNA]</scope>
    <source>
        <strain evidence="4 5">NA-134</strain>
    </source>
</reference>
<feature type="transmembrane region" description="Helical" evidence="2">
    <location>
        <begin position="100"/>
        <end position="120"/>
    </location>
</feature>
<feature type="region of interest" description="Disordered" evidence="1">
    <location>
        <begin position="1"/>
        <end position="44"/>
    </location>
</feature>
<sequence length="177" mass="18615">MSETSQARSGAQEATDTQRVPPQTRGRMEEGREEGYERPMTGQSMPTRMADGSMGGIAFASTLLFLAGAYQIIVGLTTLLNSDFYVVTESGLALNVNYTAWGWVHLALGAAAVAAALGLLTGQTWARALGITLAALSAIVNLAFIPAYPLWALVVIALDIVVIYAIAVHGGKARTTS</sequence>
<keyword evidence="2" id="KW-0812">Transmembrane</keyword>
<evidence type="ECO:0000256" key="1">
    <source>
        <dbReference type="SAM" id="MobiDB-lite"/>
    </source>
</evidence>
<evidence type="ECO:0000256" key="2">
    <source>
        <dbReference type="SAM" id="Phobius"/>
    </source>
</evidence>
<feature type="transmembrane region" description="Helical" evidence="2">
    <location>
        <begin position="150"/>
        <end position="168"/>
    </location>
</feature>
<keyword evidence="5" id="KW-1185">Reference proteome</keyword>
<dbReference type="Proteomes" id="UP000002791">
    <property type="component" value="Chromosome"/>
</dbReference>
<dbReference type="InterPro" id="IPR055568">
    <property type="entry name" value="DUF7144"/>
</dbReference>
<dbReference type="STRING" id="882082.SaccyDRAFT_0213"/>
<gene>
    <name evidence="4" type="ORF">SaccyDRAFT_0213</name>
</gene>
<name>H5XD72_9PSEU</name>
<dbReference type="HOGENOM" id="CLU_118603_0_0_11"/>
<dbReference type="OrthoDB" id="4482242at2"/>